<dbReference type="Proteomes" id="UP001528411">
    <property type="component" value="Unassembled WGS sequence"/>
</dbReference>
<evidence type="ECO:0000313" key="4">
    <source>
        <dbReference type="Proteomes" id="UP001528411"/>
    </source>
</evidence>
<comment type="caution">
    <text evidence="3">The sequence shown here is derived from an EMBL/GenBank/DDBJ whole genome shotgun (WGS) entry which is preliminary data.</text>
</comment>
<dbReference type="RefSeq" id="WP_272179638.1">
    <property type="nucleotide sequence ID" value="NZ_JAQOMS010000002.1"/>
</dbReference>
<feature type="chain" id="PRO_5046822357" evidence="1">
    <location>
        <begin position="23"/>
        <end position="210"/>
    </location>
</feature>
<name>A0ABT5FAH1_9GAMM</name>
<organism evidence="3 4">
    <name type="scientific">Psychrosphaera algicola</name>
    <dbReference type="NCBI Taxonomy" id="3023714"/>
    <lineage>
        <taxon>Bacteria</taxon>
        <taxon>Pseudomonadati</taxon>
        <taxon>Pseudomonadota</taxon>
        <taxon>Gammaproteobacteria</taxon>
        <taxon>Alteromonadales</taxon>
        <taxon>Pseudoalteromonadaceae</taxon>
        <taxon>Psychrosphaera</taxon>
    </lineage>
</organism>
<gene>
    <name evidence="3" type="ORF">PN838_02190</name>
</gene>
<keyword evidence="4" id="KW-1185">Reference proteome</keyword>
<accession>A0ABT5FAH1</accession>
<feature type="signal peptide" evidence="1">
    <location>
        <begin position="1"/>
        <end position="22"/>
    </location>
</feature>
<dbReference type="NCBIfam" id="TIGR02595">
    <property type="entry name" value="PEP_CTERM"/>
    <property type="match status" value="1"/>
</dbReference>
<protein>
    <submittedName>
        <fullName evidence="3">PEP-CTERM sorting domain-containing protein</fullName>
    </submittedName>
</protein>
<dbReference type="InterPro" id="IPR013424">
    <property type="entry name" value="Ice-binding_C"/>
</dbReference>
<keyword evidence="1" id="KW-0732">Signal</keyword>
<dbReference type="Gene3D" id="2.60.120.260">
    <property type="entry name" value="Galactose-binding domain-like"/>
    <property type="match status" value="1"/>
</dbReference>
<dbReference type="SUPFAM" id="SSF49785">
    <property type="entry name" value="Galactose-binding domain-like"/>
    <property type="match status" value="1"/>
</dbReference>
<feature type="domain" description="Ice-binding protein C-terminal" evidence="2">
    <location>
        <begin position="185"/>
        <end position="207"/>
    </location>
</feature>
<dbReference type="Pfam" id="PF07589">
    <property type="entry name" value="PEP-CTERM"/>
    <property type="match status" value="1"/>
</dbReference>
<evidence type="ECO:0000259" key="2">
    <source>
        <dbReference type="Pfam" id="PF07589"/>
    </source>
</evidence>
<dbReference type="InterPro" id="IPR008979">
    <property type="entry name" value="Galactose-bd-like_sf"/>
</dbReference>
<proteinExistence type="predicted"/>
<evidence type="ECO:0000313" key="3">
    <source>
        <dbReference type="EMBL" id="MDC2887863.1"/>
    </source>
</evidence>
<evidence type="ECO:0000256" key="1">
    <source>
        <dbReference type="SAM" id="SignalP"/>
    </source>
</evidence>
<reference evidence="3 4" key="1">
    <citation type="submission" date="2023-01" db="EMBL/GenBank/DDBJ databases">
        <title>Psychrosphaera sp. nov., isolated from marine algae.</title>
        <authorList>
            <person name="Bayburt H."/>
            <person name="Choi B.J."/>
            <person name="Kim J.M."/>
            <person name="Choi D.G."/>
            <person name="Jeon C.O."/>
        </authorList>
    </citation>
    <scope>NUCLEOTIDE SEQUENCE [LARGE SCALE GENOMIC DNA]</scope>
    <source>
        <strain evidence="3 4">G1-22</strain>
    </source>
</reference>
<sequence>MKKVTTLALIFAALILSATAQATVISLDAYLGSDWKATVTPESFDNTCYPCASNIFATGSTWESANSGWNSSASYDDSSWSAYSGGLPAGALTPFYARQVFNIGGTPNYGTFSIGVDDDSLVWVNGILVPGLIDNNGGNSGVQTADITSYLVSGDNVIAFKAHNSAGGGFGVYGLTGSVTYEANAVPEPTTLMLLSLSIAGIVFNRRKKV</sequence>
<dbReference type="EMBL" id="JAQOMS010000002">
    <property type="protein sequence ID" value="MDC2887863.1"/>
    <property type="molecule type" value="Genomic_DNA"/>
</dbReference>